<name>A0A7I9W5U6_MYCAG</name>
<sequence>MSRLVGAGDVGDVGAGSVVVVNVVVVVGVATVVLPEVKGVVGSL</sequence>
<evidence type="ECO:0000313" key="3">
    <source>
        <dbReference type="Proteomes" id="UP000465302"/>
    </source>
</evidence>
<proteinExistence type="predicted"/>
<reference evidence="2 3" key="1">
    <citation type="journal article" date="2019" name="Emerg. Microbes Infect.">
        <title>Comprehensive subspecies identification of 175 nontuberculous mycobacteria species based on 7547 genomic profiles.</title>
        <authorList>
            <person name="Matsumoto Y."/>
            <person name="Kinjo T."/>
            <person name="Motooka D."/>
            <person name="Nabeya D."/>
            <person name="Jung N."/>
            <person name="Uechi K."/>
            <person name="Horii T."/>
            <person name="Iida T."/>
            <person name="Fujita J."/>
            <person name="Nakamura S."/>
        </authorList>
    </citation>
    <scope>NUCLEOTIDE SEQUENCE [LARGE SCALE GENOMIC DNA]</scope>
    <source>
        <strain evidence="2 3">JCM 6377</strain>
    </source>
</reference>
<organism evidence="2 3">
    <name type="scientific">Mycolicibacterium agri</name>
    <name type="common">Mycobacterium agri</name>
    <dbReference type="NCBI Taxonomy" id="36811"/>
    <lineage>
        <taxon>Bacteria</taxon>
        <taxon>Bacillati</taxon>
        <taxon>Actinomycetota</taxon>
        <taxon>Actinomycetes</taxon>
        <taxon>Mycobacteriales</taxon>
        <taxon>Mycobacteriaceae</taxon>
        <taxon>Mycolicibacterium</taxon>
    </lineage>
</organism>
<dbReference type="EMBL" id="BLKS01000001">
    <property type="protein sequence ID" value="GFG52556.1"/>
    <property type="molecule type" value="Genomic_DNA"/>
</dbReference>
<dbReference type="AlphaFoldDB" id="A0A7I9W5U6"/>
<evidence type="ECO:0000256" key="1">
    <source>
        <dbReference type="SAM" id="Phobius"/>
    </source>
</evidence>
<accession>A0A7I9W5U6</accession>
<gene>
    <name evidence="2" type="ORF">MAGR_39970</name>
</gene>
<protein>
    <submittedName>
        <fullName evidence="2">Uncharacterized protein</fullName>
    </submittedName>
</protein>
<evidence type="ECO:0000313" key="2">
    <source>
        <dbReference type="EMBL" id="GFG52556.1"/>
    </source>
</evidence>
<dbReference type="Proteomes" id="UP000465302">
    <property type="component" value="Unassembled WGS sequence"/>
</dbReference>
<keyword evidence="1" id="KW-0472">Membrane</keyword>
<keyword evidence="1" id="KW-0812">Transmembrane</keyword>
<comment type="caution">
    <text evidence="2">The sequence shown here is derived from an EMBL/GenBank/DDBJ whole genome shotgun (WGS) entry which is preliminary data.</text>
</comment>
<keyword evidence="1" id="KW-1133">Transmembrane helix</keyword>
<feature type="transmembrane region" description="Helical" evidence="1">
    <location>
        <begin position="13"/>
        <end position="34"/>
    </location>
</feature>